<reference evidence="3 4" key="1">
    <citation type="submission" date="2020-11" db="EMBL/GenBank/DDBJ databases">
        <title>Kefir isolates.</title>
        <authorList>
            <person name="Marcisauskas S."/>
            <person name="Kim Y."/>
            <person name="Blasche S."/>
        </authorList>
    </citation>
    <scope>NUCLEOTIDE SEQUENCE [LARGE SCALE GENOMIC DNA]</scope>
    <source>
        <strain evidence="3 4">OG2</strain>
    </source>
</reference>
<evidence type="ECO:0000313" key="3">
    <source>
        <dbReference type="EMBL" id="KAG0668055.1"/>
    </source>
</evidence>
<evidence type="ECO:0000256" key="1">
    <source>
        <dbReference type="SAM" id="MobiDB-lite"/>
    </source>
</evidence>
<keyword evidence="2" id="KW-1133">Transmembrane helix</keyword>
<feature type="region of interest" description="Disordered" evidence="1">
    <location>
        <begin position="291"/>
        <end position="334"/>
    </location>
</feature>
<feature type="compositionally biased region" description="Basic and acidic residues" evidence="1">
    <location>
        <begin position="211"/>
        <end position="229"/>
    </location>
</feature>
<feature type="compositionally biased region" description="Basic residues" evidence="1">
    <location>
        <begin position="200"/>
        <end position="210"/>
    </location>
</feature>
<evidence type="ECO:0000313" key="4">
    <source>
        <dbReference type="Proteomes" id="UP000750334"/>
    </source>
</evidence>
<sequence>MSRLINRMENGENRDISSLKKSFIRPSLETGGRTSSNKSRLNVPEIELNNNSIREPTSSNRTRIAATSSNYMPDRERRHVHHRRTRVGNPDYTSATTGTFSDCMFDISESRSPLNNNSNIAVRMNKDNNDSGSNGSTNGSRPSTGMTSTGTPTPEGDIMSNRDINVSDISLGNYVFRHHPAAEAEMRSSALANGRLGSHLNKKMHRHRRSHRDEDPRSASFNSDKKRLVNEFLESMAPPTASTTKMSNILFPTNNSTSTTNTAGKLNMESISPVYSNDSDKSLQSLLYHDLEPSQTRESNNSPSPRRLSPISKLSSETSGTDSSDDSDTSSFSSVSSLQSLTNRNISAQNTSSLMLDYNDSDYYEQHIAFSLNKIETTMKVNLRESALKRENDFQKSLKDFDSIHSELETLRDRVLRFKDIVSNKYFIELNRDFEESDPKSYQSKLKISVAASVAELETLEVRMNDCKSKLDQQKDVMKRMDSLLFLENSLISSRESMSIFSKYKYIIYDFVTAVVVVILAIVINKQLKKPELLVHPSIPTNSTL</sequence>
<feature type="region of interest" description="Disordered" evidence="1">
    <location>
        <begin position="116"/>
        <end position="161"/>
    </location>
</feature>
<dbReference type="EMBL" id="PUHR01000081">
    <property type="protein sequence ID" value="KAG0668055.1"/>
    <property type="molecule type" value="Genomic_DNA"/>
</dbReference>
<feature type="transmembrane region" description="Helical" evidence="2">
    <location>
        <begin position="506"/>
        <end position="524"/>
    </location>
</feature>
<gene>
    <name evidence="3" type="ORF">C6P45_005106</name>
</gene>
<dbReference type="AlphaFoldDB" id="A0A9P6WBP8"/>
<feature type="compositionally biased region" description="Low complexity" evidence="1">
    <location>
        <begin position="130"/>
        <end position="154"/>
    </location>
</feature>
<dbReference type="Proteomes" id="UP000750334">
    <property type="component" value="Unassembled WGS sequence"/>
</dbReference>
<dbReference type="Pfam" id="PF13694">
    <property type="entry name" value="Hph"/>
    <property type="match status" value="1"/>
</dbReference>
<protein>
    <submittedName>
        <fullName evidence="3">Uncharacterized protein</fullName>
    </submittedName>
</protein>
<keyword evidence="2" id="KW-0472">Membrane</keyword>
<keyword evidence="4" id="KW-1185">Reference proteome</keyword>
<keyword evidence="2" id="KW-0812">Transmembrane</keyword>
<evidence type="ECO:0000256" key="2">
    <source>
        <dbReference type="SAM" id="Phobius"/>
    </source>
</evidence>
<proteinExistence type="predicted"/>
<dbReference type="GO" id="GO:0005783">
    <property type="term" value="C:endoplasmic reticulum"/>
    <property type="evidence" value="ECO:0007669"/>
    <property type="project" value="InterPro"/>
</dbReference>
<comment type="caution">
    <text evidence="3">The sequence shown here is derived from an EMBL/GenBank/DDBJ whole genome shotgun (WGS) entry which is preliminary data.</text>
</comment>
<dbReference type="InterPro" id="IPR025752">
    <property type="entry name" value="HPH_family"/>
</dbReference>
<dbReference type="OrthoDB" id="4067614at2759"/>
<name>A0A9P6WBP8_MAUEX</name>
<organism evidence="3 4">
    <name type="scientific">Maudiozyma exigua</name>
    <name type="common">Yeast</name>
    <name type="synonym">Kazachstania exigua</name>
    <dbReference type="NCBI Taxonomy" id="34358"/>
    <lineage>
        <taxon>Eukaryota</taxon>
        <taxon>Fungi</taxon>
        <taxon>Dikarya</taxon>
        <taxon>Ascomycota</taxon>
        <taxon>Saccharomycotina</taxon>
        <taxon>Saccharomycetes</taxon>
        <taxon>Saccharomycetales</taxon>
        <taxon>Saccharomycetaceae</taxon>
        <taxon>Maudiozyma</taxon>
    </lineage>
</organism>
<feature type="compositionally biased region" description="Low complexity" evidence="1">
    <location>
        <begin position="253"/>
        <end position="262"/>
    </location>
</feature>
<accession>A0A9P6WBP8</accession>
<feature type="compositionally biased region" description="Polar residues" evidence="1">
    <location>
        <begin position="240"/>
        <end position="252"/>
    </location>
</feature>
<feature type="region of interest" description="Disordered" evidence="1">
    <location>
        <begin position="199"/>
        <end position="264"/>
    </location>
</feature>
<feature type="compositionally biased region" description="Low complexity" evidence="1">
    <location>
        <begin position="299"/>
        <end position="322"/>
    </location>
</feature>